<feature type="compositionally biased region" description="Acidic residues" evidence="1">
    <location>
        <begin position="160"/>
        <end position="170"/>
    </location>
</feature>
<feature type="region of interest" description="Disordered" evidence="1">
    <location>
        <begin position="154"/>
        <end position="202"/>
    </location>
</feature>
<proteinExistence type="predicted"/>
<sequence>MSTRPDLTLPARAPSIERLHDQPMELRPAALYTLISLSDTELEDLRLACERDTLPTQPGANIRLAPRPRFLGDNLRAVFDYHLQLGTEGVFDPVYFLVAIDRDWENKGVLIVTLDDDDLECKVDKFCSFAPDAGLTIVNLQISNVDWSEAKEEALPLPGGDEDDDDDDNGDNDKDDSKGDNSKEGFAHDDDGPQVPKDPPPAGSFCGVYVIEGADADDVLYNLRPGARMPGATQDPSKWPVSFQGNLSNSGNLVDEAFALHPSRCRRNKWLYKDLFFLADSIDPIENGILLCQLSTRRTQRTPCNALEGLQNIYFGIKNGNLQWSSEKPLFLVYRDSHMKEVPIHLLSKDGGNCILPGNYSAGKRLFFNKLEEAVRWFPFHCRQHRFKSNLKKDYFICIPEDWEKGVLLVHVDWDGNLSRPDDELKALELGENVQSFRCPIDKAYAVLEDIVKSKKPWPTSGDP</sequence>
<reference evidence="2 3" key="1">
    <citation type="submission" date="2024-06" db="EMBL/GenBank/DDBJ databases">
        <title>Complete genome of Phlyctema vagabunda strain 19-DSS-EL-015.</title>
        <authorList>
            <person name="Fiorenzani C."/>
        </authorList>
    </citation>
    <scope>NUCLEOTIDE SEQUENCE [LARGE SCALE GENOMIC DNA]</scope>
    <source>
        <strain evidence="2 3">19-DSS-EL-015</strain>
    </source>
</reference>
<comment type="caution">
    <text evidence="2">The sequence shown here is derived from an EMBL/GenBank/DDBJ whole genome shotgun (WGS) entry which is preliminary data.</text>
</comment>
<dbReference type="Proteomes" id="UP001629113">
    <property type="component" value="Unassembled WGS sequence"/>
</dbReference>
<evidence type="ECO:0000256" key="1">
    <source>
        <dbReference type="SAM" id="MobiDB-lite"/>
    </source>
</evidence>
<keyword evidence="3" id="KW-1185">Reference proteome</keyword>
<dbReference type="EMBL" id="JBFCZG010000007">
    <property type="protein sequence ID" value="KAL3420324.1"/>
    <property type="molecule type" value="Genomic_DNA"/>
</dbReference>
<protein>
    <submittedName>
        <fullName evidence="2">Uncharacterized protein</fullName>
    </submittedName>
</protein>
<gene>
    <name evidence="2" type="ORF">PVAG01_08823</name>
</gene>
<feature type="compositionally biased region" description="Basic and acidic residues" evidence="1">
    <location>
        <begin position="171"/>
        <end position="191"/>
    </location>
</feature>
<name>A0ABR4PAH5_9HELO</name>
<accession>A0ABR4PAH5</accession>
<evidence type="ECO:0000313" key="3">
    <source>
        <dbReference type="Proteomes" id="UP001629113"/>
    </source>
</evidence>
<evidence type="ECO:0000313" key="2">
    <source>
        <dbReference type="EMBL" id="KAL3420324.1"/>
    </source>
</evidence>
<organism evidence="2 3">
    <name type="scientific">Phlyctema vagabunda</name>
    <dbReference type="NCBI Taxonomy" id="108571"/>
    <lineage>
        <taxon>Eukaryota</taxon>
        <taxon>Fungi</taxon>
        <taxon>Dikarya</taxon>
        <taxon>Ascomycota</taxon>
        <taxon>Pezizomycotina</taxon>
        <taxon>Leotiomycetes</taxon>
        <taxon>Helotiales</taxon>
        <taxon>Dermateaceae</taxon>
        <taxon>Phlyctema</taxon>
    </lineage>
</organism>